<dbReference type="Pfam" id="PF13472">
    <property type="entry name" value="Lipase_GDSL_2"/>
    <property type="match status" value="1"/>
</dbReference>
<dbReference type="InterPro" id="IPR036514">
    <property type="entry name" value="SGNH_hydro_sf"/>
</dbReference>
<dbReference type="InterPro" id="IPR011055">
    <property type="entry name" value="Dup_hybrid_motif"/>
</dbReference>
<keyword evidence="1" id="KW-0472">Membrane</keyword>
<dbReference type="Pfam" id="PF01551">
    <property type="entry name" value="Peptidase_M23"/>
    <property type="match status" value="1"/>
</dbReference>
<proteinExistence type="predicted"/>
<dbReference type="Gene3D" id="2.70.70.10">
    <property type="entry name" value="Glucose Permease (Domain IIA)"/>
    <property type="match status" value="1"/>
</dbReference>
<evidence type="ECO:0000259" key="2">
    <source>
        <dbReference type="Pfam" id="PF01551"/>
    </source>
</evidence>
<dbReference type="PANTHER" id="PTHR21666:SF270">
    <property type="entry name" value="MUREIN HYDROLASE ACTIVATOR ENVC"/>
    <property type="match status" value="1"/>
</dbReference>
<sequence>MNLEQAELLTLEEFLSRFNNNDLTIEQFLLGAKRYPAFHAALEGRLTTLPTVSNPEEARLQLLEIIEQYRVFPEQVRRESPTSITPIRELQHHAEILHEATTKTQQAHKSSLEELQKTYPKRLFDNFLAQTKKQLGEATVADALNKTEGVQPPRRRIDQTLTSLGMATKEKQRIIADAERVTTAEIQSDPSLAAPSRLAATLDMTASLLIENPRTKADAAFTIARELAQTSPTLTPAKVAEGAFAHTTMLEALASGVEDTRGAGTRVFYQVYAKGAQKVVAPVGDFLLRLMPQEWRVEVIEDQIAKSFVRVADEMERAGQGVVDSPVFKQYFDQARQHQQLASSTTGFQKARNAVADLMGFVFGDTDPVARAVYKNGQVLWKSMDIPFESASLLRVHYAELAAKMPGLFSLFAKEGGRQTLHFAAERAAGEGAKRLAGTALGKFLGGLFGSAGGPIGAIAGSLLLDKVLGFVGGAVKGIFNFLSGDVFARMLSGDIKADWRKDMPLLVALGAVVVVAIFAFSGLFSAFLPGLGIFQLASDTPLAINMRGAVSDDEPGVTAGTVPACDPLHQDCRWPTPCGCVTQGPYFQGTDSTHGVVNAIDIGFSSRVCSAYRRSHVPITATQEGVVLDVFYGLADGDKSFAQRGRILGVNYGNYVIVQTASGMQVIYAHVSRTGPRLSAGQRVNVGDEIALTDDNGSSQFEHLHYEIRNGPPIRSLLPSFVVGQTCWSRPGPATPRSNITCENGATILPIGDSITYGYLTPPGYRGFLTNRLRDARLGAELLPPLAYGNTQPGDMVGRVRSALRSMTTKPDIILLHAGTVRIKSEYNDNITGIEALVGAIVNEAPQATVYVAQIVMRYDLNEEDRHFVSDFNAFVGGLAGRYPIRVVPMEGLLGPSDMLPTDGVHPIPDTDNVGYDKMAAAWAGAVSGTLPRCDGGQ</sequence>
<dbReference type="Gene3D" id="3.40.50.1110">
    <property type="entry name" value="SGNH hydrolase"/>
    <property type="match status" value="1"/>
</dbReference>
<dbReference type="PANTHER" id="PTHR21666">
    <property type="entry name" value="PEPTIDASE-RELATED"/>
    <property type="match status" value="1"/>
</dbReference>
<feature type="domain" description="M23ase beta-sheet core" evidence="2">
    <location>
        <begin position="618"/>
        <end position="711"/>
    </location>
</feature>
<dbReference type="SUPFAM" id="SSF52266">
    <property type="entry name" value="SGNH hydrolase"/>
    <property type="match status" value="1"/>
</dbReference>
<dbReference type="CDD" id="cd12797">
    <property type="entry name" value="M23_peptidase"/>
    <property type="match status" value="1"/>
</dbReference>
<organism evidence="4 5">
    <name type="scientific">Candidatus Gottesmanbacteria bacterium GW2011_GWA1_48_13</name>
    <dbReference type="NCBI Taxonomy" id="1618439"/>
    <lineage>
        <taxon>Bacteria</taxon>
        <taxon>Candidatus Gottesmaniibacteriota</taxon>
    </lineage>
</organism>
<reference evidence="4 5" key="1">
    <citation type="journal article" date="2015" name="Nature">
        <title>rRNA introns, odd ribosomes, and small enigmatic genomes across a large radiation of phyla.</title>
        <authorList>
            <person name="Brown C.T."/>
            <person name="Hug L.A."/>
            <person name="Thomas B.C."/>
            <person name="Sharon I."/>
            <person name="Castelle C.J."/>
            <person name="Singh A."/>
            <person name="Wilkins M.J."/>
            <person name="Williams K.H."/>
            <person name="Banfield J.F."/>
        </authorList>
    </citation>
    <scope>NUCLEOTIDE SEQUENCE [LARGE SCALE GENOMIC DNA]</scope>
</reference>
<dbReference type="Proteomes" id="UP000034661">
    <property type="component" value="Unassembled WGS sequence"/>
</dbReference>
<dbReference type="EMBL" id="LCPJ01000006">
    <property type="protein sequence ID" value="KKU95980.1"/>
    <property type="molecule type" value="Genomic_DNA"/>
</dbReference>
<evidence type="ECO:0000259" key="3">
    <source>
        <dbReference type="Pfam" id="PF13472"/>
    </source>
</evidence>
<comment type="caution">
    <text evidence="4">The sequence shown here is derived from an EMBL/GenBank/DDBJ whole genome shotgun (WGS) entry which is preliminary data.</text>
</comment>
<dbReference type="InterPro" id="IPR050570">
    <property type="entry name" value="Cell_wall_metabolism_enzyme"/>
</dbReference>
<evidence type="ECO:0000313" key="5">
    <source>
        <dbReference type="Proteomes" id="UP000034661"/>
    </source>
</evidence>
<feature type="transmembrane region" description="Helical" evidence="1">
    <location>
        <begin position="504"/>
        <end position="529"/>
    </location>
</feature>
<keyword evidence="1" id="KW-0812">Transmembrane</keyword>
<feature type="transmembrane region" description="Helical" evidence="1">
    <location>
        <begin position="471"/>
        <end position="492"/>
    </location>
</feature>
<gene>
    <name evidence="4" type="ORF">UY27_C0006G0028</name>
</gene>
<dbReference type="SUPFAM" id="SSF51261">
    <property type="entry name" value="Duplicated hybrid motif"/>
    <property type="match status" value="1"/>
</dbReference>
<accession>A0A0G1XNR9</accession>
<dbReference type="GO" id="GO:0004222">
    <property type="term" value="F:metalloendopeptidase activity"/>
    <property type="evidence" value="ECO:0007669"/>
    <property type="project" value="TreeGrafter"/>
</dbReference>
<dbReference type="InterPro" id="IPR016047">
    <property type="entry name" value="M23ase_b-sheet_dom"/>
</dbReference>
<feature type="domain" description="SGNH hydrolase-type esterase" evidence="3">
    <location>
        <begin position="752"/>
        <end position="908"/>
    </location>
</feature>
<name>A0A0G1XNR9_9BACT</name>
<evidence type="ECO:0000256" key="1">
    <source>
        <dbReference type="SAM" id="Phobius"/>
    </source>
</evidence>
<evidence type="ECO:0000313" key="4">
    <source>
        <dbReference type="EMBL" id="KKU95980.1"/>
    </source>
</evidence>
<protein>
    <submittedName>
        <fullName evidence="4">Peptidase</fullName>
    </submittedName>
</protein>
<dbReference type="AlphaFoldDB" id="A0A0G1XNR9"/>
<keyword evidence="1" id="KW-1133">Transmembrane helix</keyword>
<dbReference type="InterPro" id="IPR013830">
    <property type="entry name" value="SGNH_hydro"/>
</dbReference>